<reference evidence="5 6" key="1">
    <citation type="submission" date="2018-01" db="EMBL/GenBank/DDBJ databases">
        <title>A novel member of the phylum Bacteroidetes isolated from glacier ice.</title>
        <authorList>
            <person name="Liu Q."/>
            <person name="Xin Y.-H."/>
        </authorList>
    </citation>
    <scope>NUCLEOTIDE SEQUENCE [LARGE SCALE GENOMIC DNA]</scope>
    <source>
        <strain evidence="5 6">RB1R16</strain>
    </source>
</reference>
<organism evidence="5 6">
    <name type="scientific">Flavipsychrobacter stenotrophus</name>
    <dbReference type="NCBI Taxonomy" id="2077091"/>
    <lineage>
        <taxon>Bacteria</taxon>
        <taxon>Pseudomonadati</taxon>
        <taxon>Bacteroidota</taxon>
        <taxon>Chitinophagia</taxon>
        <taxon>Chitinophagales</taxon>
        <taxon>Chitinophagaceae</taxon>
        <taxon>Flavipsychrobacter</taxon>
    </lineage>
</organism>
<dbReference type="AlphaFoldDB" id="A0A2S7SQR9"/>
<feature type="domain" description="Arm DNA-binding" evidence="4">
    <location>
        <begin position="8"/>
        <end position="93"/>
    </location>
</feature>
<dbReference type="RefSeq" id="WP_105041257.1">
    <property type="nucleotide sequence ID" value="NZ_PPSL01000009.1"/>
</dbReference>
<dbReference type="Gene3D" id="1.10.443.10">
    <property type="entry name" value="Intergrase catalytic core"/>
    <property type="match status" value="1"/>
</dbReference>
<dbReference type="Proteomes" id="UP000239872">
    <property type="component" value="Unassembled WGS sequence"/>
</dbReference>
<dbReference type="EMBL" id="PPSL01000009">
    <property type="protein sequence ID" value="PQJ08967.1"/>
    <property type="molecule type" value="Genomic_DNA"/>
</dbReference>
<dbReference type="InterPro" id="IPR025269">
    <property type="entry name" value="SAM-like_dom"/>
</dbReference>
<dbReference type="GO" id="GO:0015074">
    <property type="term" value="P:DNA integration"/>
    <property type="evidence" value="ECO:0007669"/>
    <property type="project" value="InterPro"/>
</dbReference>
<dbReference type="GO" id="GO:0006310">
    <property type="term" value="P:DNA recombination"/>
    <property type="evidence" value="ECO:0007669"/>
    <property type="project" value="UniProtKB-KW"/>
</dbReference>
<dbReference type="Pfam" id="PF17293">
    <property type="entry name" value="Arm-DNA-bind_5"/>
    <property type="match status" value="1"/>
</dbReference>
<accession>A0A2S7SQR9</accession>
<dbReference type="InterPro" id="IPR013762">
    <property type="entry name" value="Integrase-like_cat_sf"/>
</dbReference>
<sequence length="403" mass="45762">MAISFKLFLDERTAKGNGQYSLKLRVTYNRKHKVVPLNVILQKEDWNSTTQKVKPSHPNAKLINIKVNQTLNEIQEKALKYETLEKVYTVDDLSCTNNPNTLTTFNAFAENEIASLMNAGRVGNANAYRDASNKLIRFASNKPIRFENIDYKFLEQFTQSMLSDNIKVNTVAIYMREIRALYNKAIKADIVEQKYYPFSKYKIKTEKTISRALTAKEMKAIVKLGLEPNTPIWHSRNYFLLSFYLIGTNFSDLFKLTCSSHVDGRVIFNRSKTHKVYSIKLNSSAAGILSIYKTSLASHYLLPVLSIGDNPDIAKKKVKQAIKTTNEYLSKIAEQCKIEKEVTTYYARYSWANIAKSLGYSKDIISEALGHSYGLAVTGIYLDNYGNEIIDAANEKVIAAVIK</sequence>
<dbReference type="GO" id="GO:0003677">
    <property type="term" value="F:DNA binding"/>
    <property type="evidence" value="ECO:0007669"/>
    <property type="project" value="UniProtKB-KW"/>
</dbReference>
<comment type="caution">
    <text evidence="5">The sequence shown here is derived from an EMBL/GenBank/DDBJ whole genome shotgun (WGS) entry which is preliminary data.</text>
</comment>
<proteinExistence type="predicted"/>
<evidence type="ECO:0000256" key="1">
    <source>
        <dbReference type="ARBA" id="ARBA00023125"/>
    </source>
</evidence>
<protein>
    <submittedName>
        <fullName evidence="5">Uncharacterized protein</fullName>
    </submittedName>
</protein>
<dbReference type="Gene3D" id="1.10.150.130">
    <property type="match status" value="1"/>
</dbReference>
<evidence type="ECO:0000259" key="4">
    <source>
        <dbReference type="Pfam" id="PF17293"/>
    </source>
</evidence>
<dbReference type="InterPro" id="IPR035386">
    <property type="entry name" value="Arm-DNA-bind_5"/>
</dbReference>
<dbReference type="Pfam" id="PF13102">
    <property type="entry name" value="Phage_int_SAM_5"/>
    <property type="match status" value="1"/>
</dbReference>
<name>A0A2S7SQR9_9BACT</name>
<dbReference type="SUPFAM" id="SSF56349">
    <property type="entry name" value="DNA breaking-rejoining enzymes"/>
    <property type="match status" value="1"/>
</dbReference>
<gene>
    <name evidence="5" type="ORF">CJD36_021395</name>
</gene>
<dbReference type="InterPro" id="IPR010998">
    <property type="entry name" value="Integrase_recombinase_N"/>
</dbReference>
<evidence type="ECO:0000313" key="6">
    <source>
        <dbReference type="Proteomes" id="UP000239872"/>
    </source>
</evidence>
<keyword evidence="1" id="KW-0238">DNA-binding</keyword>
<evidence type="ECO:0000313" key="5">
    <source>
        <dbReference type="EMBL" id="PQJ08967.1"/>
    </source>
</evidence>
<dbReference type="InterPro" id="IPR011010">
    <property type="entry name" value="DNA_brk_join_enz"/>
</dbReference>
<evidence type="ECO:0000259" key="3">
    <source>
        <dbReference type="Pfam" id="PF13102"/>
    </source>
</evidence>
<dbReference type="OrthoDB" id="5326076at2"/>
<keyword evidence="6" id="KW-1185">Reference proteome</keyword>
<evidence type="ECO:0000256" key="2">
    <source>
        <dbReference type="ARBA" id="ARBA00023172"/>
    </source>
</evidence>
<keyword evidence="2" id="KW-0233">DNA recombination</keyword>
<feature type="domain" description="Phage integrase SAM-like" evidence="3">
    <location>
        <begin position="104"/>
        <end position="203"/>
    </location>
</feature>